<accession>A0ABV2GG22</accession>
<name>A0ABV2GG22_9HYPH</name>
<organism evidence="3 4">
    <name type="scientific">Mesorhizobium robiniae</name>
    <dbReference type="NCBI Taxonomy" id="559315"/>
    <lineage>
        <taxon>Bacteria</taxon>
        <taxon>Pseudomonadati</taxon>
        <taxon>Pseudomonadota</taxon>
        <taxon>Alphaproteobacteria</taxon>
        <taxon>Hyphomicrobiales</taxon>
        <taxon>Phyllobacteriaceae</taxon>
        <taxon>Mesorhizobium</taxon>
    </lineage>
</organism>
<dbReference type="PANTHER" id="PTHR21240:SF19">
    <property type="entry name" value="CATALYTIC_ HYDROLASE"/>
    <property type="match status" value="1"/>
</dbReference>
<dbReference type="InterPro" id="IPR032465">
    <property type="entry name" value="ACMSD"/>
</dbReference>
<keyword evidence="3" id="KW-0378">Hydrolase</keyword>
<dbReference type="Proteomes" id="UP001549204">
    <property type="component" value="Unassembled WGS sequence"/>
</dbReference>
<gene>
    <name evidence="3" type="ORF">ABID19_000193</name>
</gene>
<dbReference type="PANTHER" id="PTHR21240">
    <property type="entry name" value="2-AMINO-3-CARBOXYLMUCONATE-6-SEMIALDEHYDE DECARBOXYLASE"/>
    <property type="match status" value="1"/>
</dbReference>
<dbReference type="InterPro" id="IPR032466">
    <property type="entry name" value="Metal_Hydrolase"/>
</dbReference>
<reference evidence="3 4" key="1">
    <citation type="submission" date="2024-06" db="EMBL/GenBank/DDBJ databases">
        <title>Genomic Encyclopedia of Type Strains, Phase IV (KMG-IV): sequencing the most valuable type-strain genomes for metagenomic binning, comparative biology and taxonomic classification.</title>
        <authorList>
            <person name="Goeker M."/>
        </authorList>
    </citation>
    <scope>NUCLEOTIDE SEQUENCE [LARGE SCALE GENOMIC DNA]</scope>
    <source>
        <strain evidence="3 4">DSM 100022</strain>
    </source>
</reference>
<dbReference type="EMBL" id="JBEPMC010000001">
    <property type="protein sequence ID" value="MET3577178.1"/>
    <property type="molecule type" value="Genomic_DNA"/>
</dbReference>
<dbReference type="GO" id="GO:0016787">
    <property type="term" value="F:hydrolase activity"/>
    <property type="evidence" value="ECO:0007669"/>
    <property type="project" value="UniProtKB-KW"/>
</dbReference>
<feature type="domain" description="Amidohydrolase-related" evidence="2">
    <location>
        <begin position="7"/>
        <end position="242"/>
    </location>
</feature>
<protein>
    <submittedName>
        <fullName evidence="3">TIM-barrel fold metal-dependent hydrolase</fullName>
    </submittedName>
</protein>
<evidence type="ECO:0000313" key="3">
    <source>
        <dbReference type="EMBL" id="MET3577178.1"/>
    </source>
</evidence>
<evidence type="ECO:0000256" key="1">
    <source>
        <dbReference type="ARBA" id="ARBA00023239"/>
    </source>
</evidence>
<keyword evidence="1" id="KW-0456">Lyase</keyword>
<evidence type="ECO:0000313" key="4">
    <source>
        <dbReference type="Proteomes" id="UP001549204"/>
    </source>
</evidence>
<dbReference type="RefSeq" id="WP_354487274.1">
    <property type="nucleotide sequence ID" value="NZ_JBEPMC010000001.1"/>
</dbReference>
<sequence length="278" mass="31399">MSQYPGDIHTHIWLREHMSDSFASDLRRVWPDVDRVDASPDVHWRVVVGTTRRSVVLAFDARHAGIMVPDEYVAEYVQRDPGRLVGFTSVDPMRPDALDRLTHGVEGLGLRGVKLAPTYQGFDPLCSEAFALYARIEAYDLPIIWHQGATFVRNSVLKYALPYQIDEIARTFPKMRIMIAHMGQPWIDECIVVVRKHPNVFADVSGLEGRPRLFRNALLNAAEYGVGKKLLFGTDYPFATAEVVDRALERTLGDNPPDDLARLVEHVRSADPFETVGF</sequence>
<dbReference type="InterPro" id="IPR006680">
    <property type="entry name" value="Amidohydro-rel"/>
</dbReference>
<comment type="caution">
    <text evidence="3">The sequence shown here is derived from an EMBL/GenBank/DDBJ whole genome shotgun (WGS) entry which is preliminary data.</text>
</comment>
<dbReference type="SUPFAM" id="SSF51556">
    <property type="entry name" value="Metallo-dependent hydrolases"/>
    <property type="match status" value="1"/>
</dbReference>
<dbReference type="Pfam" id="PF04909">
    <property type="entry name" value="Amidohydro_2"/>
    <property type="match status" value="1"/>
</dbReference>
<keyword evidence="4" id="KW-1185">Reference proteome</keyword>
<evidence type="ECO:0000259" key="2">
    <source>
        <dbReference type="Pfam" id="PF04909"/>
    </source>
</evidence>
<proteinExistence type="predicted"/>
<dbReference type="Gene3D" id="3.20.20.140">
    <property type="entry name" value="Metal-dependent hydrolases"/>
    <property type="match status" value="1"/>
</dbReference>